<evidence type="ECO:0000313" key="1">
    <source>
        <dbReference type="EMBL" id="GKZ28022.1"/>
    </source>
</evidence>
<name>A0A9W5Z3V7_9EURO</name>
<proteinExistence type="predicted"/>
<organism evidence="1 2">
    <name type="scientific">Aspergillus brasiliensis</name>
    <dbReference type="NCBI Taxonomy" id="319629"/>
    <lineage>
        <taxon>Eukaryota</taxon>
        <taxon>Fungi</taxon>
        <taxon>Dikarya</taxon>
        <taxon>Ascomycota</taxon>
        <taxon>Pezizomycotina</taxon>
        <taxon>Eurotiomycetes</taxon>
        <taxon>Eurotiomycetidae</taxon>
        <taxon>Eurotiales</taxon>
        <taxon>Aspergillaceae</taxon>
        <taxon>Aspergillus</taxon>
        <taxon>Aspergillus subgen. Circumdati</taxon>
    </lineage>
</organism>
<dbReference type="Proteomes" id="UP001143548">
    <property type="component" value="Unassembled WGS sequence"/>
</dbReference>
<evidence type="ECO:0000313" key="2">
    <source>
        <dbReference type="Proteomes" id="UP001143548"/>
    </source>
</evidence>
<dbReference type="EMBL" id="BROQ01000566">
    <property type="protein sequence ID" value="GKZ28022.1"/>
    <property type="molecule type" value="Genomic_DNA"/>
</dbReference>
<comment type="caution">
    <text evidence="1">The sequence shown here is derived from an EMBL/GenBank/DDBJ whole genome shotgun (WGS) entry which is preliminary data.</text>
</comment>
<sequence>MKRFLHILMPWKNQPKDQPDAEHPASRQSDMIPTASLWRYMLHDVKKAVELSRCGYEFFVLYTSLGTPDFLERPEFLNLLMVVRRHGKVIDPFANNSPVRDVVVPPGVSVRDYIYTSVNVRTRSEHWIVNRHTKDVYTLFYCHRKPIAYPGPHSKYTMDFDCTDRYECDVKPVEDDERFYVAKLDEDAPGYTRTGVMCANGDGDRDSEPGHRDLTMSEEGHVYYAVWSS</sequence>
<gene>
    <name evidence="1" type="ORF">AbraCBS73388_008953</name>
</gene>
<accession>A0A9W5Z3V7</accession>
<protein>
    <submittedName>
        <fullName evidence="1">Uncharacterized protein</fullName>
    </submittedName>
</protein>
<dbReference type="AlphaFoldDB" id="A0A9W5Z3V7"/>
<reference evidence="1" key="1">
    <citation type="submission" date="2022-07" db="EMBL/GenBank/DDBJ databases">
        <title>Taxonomy of Aspergillus series Nigri: significant species reduction supported by multi-species coalescent approaches.</title>
        <authorList>
            <person name="Bian C."/>
            <person name="Kusuya Y."/>
            <person name="Sklenar F."/>
            <person name="D'hooge E."/>
            <person name="Yaguchi T."/>
            <person name="Takahashi H."/>
            <person name="Hubka V."/>
        </authorList>
    </citation>
    <scope>NUCLEOTIDE SEQUENCE</scope>
    <source>
        <strain evidence="1">CBS 733.88</strain>
    </source>
</reference>